<reference evidence="5 6" key="1">
    <citation type="journal article" date="2015" name="Genome Biol. Evol.">
        <title>The genome of winter moth (Operophtera brumata) provides a genomic perspective on sexual dimorphism and phenology.</title>
        <authorList>
            <person name="Derks M.F."/>
            <person name="Smit S."/>
            <person name="Salis L."/>
            <person name="Schijlen E."/>
            <person name="Bossers A."/>
            <person name="Mateman C."/>
            <person name="Pijl A.S."/>
            <person name="de Ridder D."/>
            <person name="Groenen M.A."/>
            <person name="Visser M.E."/>
            <person name="Megens H.J."/>
        </authorList>
    </citation>
    <scope>NUCLEOTIDE SEQUENCE [LARGE SCALE GENOMIC DNA]</scope>
    <source>
        <strain evidence="5">WM2013NL</strain>
        <tissue evidence="5">Head and thorax</tissue>
    </source>
</reference>
<dbReference type="FunFam" id="1.10.8.1120:FF:000001">
    <property type="entry name" value="Histone RNA hairpin-binding protein-like"/>
    <property type="match status" value="1"/>
</dbReference>
<dbReference type="InterPro" id="IPR038294">
    <property type="entry name" value="SLBP_RNA_bind_sf"/>
</dbReference>
<keyword evidence="6" id="KW-1185">Reference proteome</keyword>
<dbReference type="Pfam" id="PF15247">
    <property type="entry name" value="SLBP_RNA_bind"/>
    <property type="match status" value="1"/>
</dbReference>
<feature type="region of interest" description="Disordered" evidence="3">
    <location>
        <begin position="105"/>
        <end position="137"/>
    </location>
</feature>
<dbReference type="PANTHER" id="PTHR17408:SF0">
    <property type="entry name" value="HISTONE RNA HAIRPIN-BINDING PROTEIN"/>
    <property type="match status" value="1"/>
</dbReference>
<dbReference type="GO" id="GO:0071204">
    <property type="term" value="C:histone pre-mRNA 3'end processing complex"/>
    <property type="evidence" value="ECO:0007669"/>
    <property type="project" value="TreeGrafter"/>
</dbReference>
<name>A0A0L7LG01_OPEBR</name>
<dbReference type="GO" id="GO:0051028">
    <property type="term" value="P:mRNA transport"/>
    <property type="evidence" value="ECO:0007669"/>
    <property type="project" value="TreeGrafter"/>
</dbReference>
<dbReference type="EMBL" id="JTDY01001277">
    <property type="protein sequence ID" value="KOB74320.1"/>
    <property type="molecule type" value="Genomic_DNA"/>
</dbReference>
<dbReference type="GO" id="GO:0007076">
    <property type="term" value="P:mitotic chromosome condensation"/>
    <property type="evidence" value="ECO:0007669"/>
    <property type="project" value="UniProtKB-ARBA"/>
</dbReference>
<feature type="compositionally biased region" description="Basic and acidic residues" evidence="3">
    <location>
        <begin position="71"/>
        <end position="83"/>
    </location>
</feature>
<dbReference type="GO" id="GO:0005737">
    <property type="term" value="C:cytoplasm"/>
    <property type="evidence" value="ECO:0007669"/>
    <property type="project" value="TreeGrafter"/>
</dbReference>
<evidence type="ECO:0000313" key="5">
    <source>
        <dbReference type="EMBL" id="KOB74320.1"/>
    </source>
</evidence>
<dbReference type="GO" id="GO:0006398">
    <property type="term" value="P:mRNA 3'-end processing by stem-loop binding and cleavage"/>
    <property type="evidence" value="ECO:0007669"/>
    <property type="project" value="TreeGrafter"/>
</dbReference>
<dbReference type="InterPro" id="IPR026502">
    <property type="entry name" value="SLBP1/SLBP2"/>
</dbReference>
<dbReference type="GO" id="GO:0003729">
    <property type="term" value="F:mRNA binding"/>
    <property type="evidence" value="ECO:0007669"/>
    <property type="project" value="InterPro"/>
</dbReference>
<evidence type="ECO:0000259" key="4">
    <source>
        <dbReference type="Pfam" id="PF15247"/>
    </source>
</evidence>
<dbReference type="AlphaFoldDB" id="A0A0L7LG01"/>
<evidence type="ECO:0000256" key="2">
    <source>
        <dbReference type="ARBA" id="ARBA00022884"/>
    </source>
</evidence>
<dbReference type="InterPro" id="IPR029344">
    <property type="entry name" value="SLBP_RNA_bind"/>
</dbReference>
<comment type="caution">
    <text evidence="5">The sequence shown here is derived from an EMBL/GenBank/DDBJ whole genome shotgun (WGS) entry which is preliminary data.</text>
</comment>
<protein>
    <submittedName>
        <fullName evidence="5">Histone RNA hairpin-binding protein</fullName>
    </submittedName>
</protein>
<dbReference type="Gene3D" id="1.10.8.1120">
    <property type="entry name" value="Histone RNA hairpin-binding protein RNA-binding domain"/>
    <property type="match status" value="1"/>
</dbReference>
<keyword evidence="2" id="KW-0694">RNA-binding</keyword>
<dbReference type="Proteomes" id="UP000037510">
    <property type="component" value="Unassembled WGS sequence"/>
</dbReference>
<sequence>MSRDTKRTWSWSEQVEESIVENVILNIFSKAKKAVELETDPAILQRRQKQIDYGKNTVGYANFTQQVPTEQRTKEHPKTPDKYTKYSRRGWDMLIKIWRKKLHEFDTEENDGNDNNGDGGDDECDDDPSPSENSAID</sequence>
<dbReference type="PANTHER" id="PTHR17408">
    <property type="entry name" value="HISTONE RNA HAIRPIN-BINDING PROTEIN"/>
    <property type="match status" value="1"/>
</dbReference>
<dbReference type="GO" id="GO:0071207">
    <property type="term" value="F:histone pre-mRNA stem-loop binding"/>
    <property type="evidence" value="ECO:0007669"/>
    <property type="project" value="TreeGrafter"/>
</dbReference>
<evidence type="ECO:0000256" key="1">
    <source>
        <dbReference type="ARBA" id="ARBA00006151"/>
    </source>
</evidence>
<feature type="compositionally biased region" description="Acidic residues" evidence="3">
    <location>
        <begin position="119"/>
        <end position="129"/>
    </location>
</feature>
<feature type="domain" description="Histone RNA hairpin-binding protein RNA-binding" evidence="4">
    <location>
        <begin position="39"/>
        <end position="106"/>
    </location>
</feature>
<evidence type="ECO:0000313" key="6">
    <source>
        <dbReference type="Proteomes" id="UP000037510"/>
    </source>
</evidence>
<comment type="similarity">
    <text evidence="1">Belongs to the SLBP family.</text>
</comment>
<proteinExistence type="inferred from homology"/>
<evidence type="ECO:0000256" key="3">
    <source>
        <dbReference type="SAM" id="MobiDB-lite"/>
    </source>
</evidence>
<gene>
    <name evidence="5" type="ORF">OBRU01_09455</name>
</gene>
<feature type="region of interest" description="Disordered" evidence="3">
    <location>
        <begin position="63"/>
        <end position="83"/>
    </location>
</feature>
<dbReference type="STRING" id="104452.A0A0L7LG01"/>
<accession>A0A0L7LG01</accession>
<organism evidence="5 6">
    <name type="scientific">Operophtera brumata</name>
    <name type="common">Winter moth</name>
    <name type="synonym">Phalaena brumata</name>
    <dbReference type="NCBI Taxonomy" id="104452"/>
    <lineage>
        <taxon>Eukaryota</taxon>
        <taxon>Metazoa</taxon>
        <taxon>Ecdysozoa</taxon>
        <taxon>Arthropoda</taxon>
        <taxon>Hexapoda</taxon>
        <taxon>Insecta</taxon>
        <taxon>Pterygota</taxon>
        <taxon>Neoptera</taxon>
        <taxon>Endopterygota</taxon>
        <taxon>Lepidoptera</taxon>
        <taxon>Glossata</taxon>
        <taxon>Ditrysia</taxon>
        <taxon>Geometroidea</taxon>
        <taxon>Geometridae</taxon>
        <taxon>Larentiinae</taxon>
        <taxon>Operophtera</taxon>
    </lineage>
</organism>